<dbReference type="InterPro" id="IPR005467">
    <property type="entry name" value="His_kinase_dom"/>
</dbReference>
<dbReference type="CDD" id="cd00130">
    <property type="entry name" value="PAS"/>
    <property type="match status" value="1"/>
</dbReference>
<dbReference type="EMBL" id="CP040098">
    <property type="protein sequence ID" value="QCQ22033.1"/>
    <property type="molecule type" value="Genomic_DNA"/>
</dbReference>
<dbReference type="SMART" id="SM00091">
    <property type="entry name" value="PAS"/>
    <property type="match status" value="1"/>
</dbReference>
<dbReference type="Gene3D" id="3.40.50.720">
    <property type="entry name" value="NAD(P)-binding Rossmann-like Domain"/>
    <property type="match status" value="1"/>
</dbReference>
<dbReference type="PRINTS" id="PR00344">
    <property type="entry name" value="BCTRLSENSOR"/>
</dbReference>
<dbReference type="KEGG" id="dax:FDQ92_07520"/>
<reference evidence="6 7" key="1">
    <citation type="submission" date="2019-05" db="EMBL/GenBank/DDBJ databases">
        <title>The Complete Genome Sequence of the n-alkane-degrading Desulfoglaeba alkanexedens ALDC reveals multiple alkylsuccinate synthase gene clusters.</title>
        <authorList>
            <person name="Callaghan A.V."/>
            <person name="Davidova I.A."/>
            <person name="Duncan K.E."/>
            <person name="Morris B."/>
            <person name="McInerney M.J."/>
        </authorList>
    </citation>
    <scope>NUCLEOTIDE SEQUENCE [LARGE SCALE GENOMIC DNA]</scope>
    <source>
        <strain evidence="6 7">ALDC</strain>
    </source>
</reference>
<dbReference type="Pfam" id="PF00512">
    <property type="entry name" value="HisKA"/>
    <property type="match status" value="1"/>
</dbReference>
<comment type="catalytic activity">
    <reaction evidence="1">
        <text>ATP + protein L-histidine = ADP + protein N-phospho-L-histidine.</text>
        <dbReference type="EC" id="2.7.13.3"/>
    </reaction>
</comment>
<evidence type="ECO:0000259" key="4">
    <source>
        <dbReference type="PROSITE" id="PS50109"/>
    </source>
</evidence>
<dbReference type="Gene3D" id="3.30.450.20">
    <property type="entry name" value="PAS domain"/>
    <property type="match status" value="1"/>
</dbReference>
<dbReference type="OrthoDB" id="9805967at2"/>
<dbReference type="CDD" id="cd00082">
    <property type="entry name" value="HisKA"/>
    <property type="match status" value="1"/>
</dbReference>
<proteinExistence type="predicted"/>
<keyword evidence="7" id="KW-1185">Reference proteome</keyword>
<dbReference type="SUPFAM" id="SSF51735">
    <property type="entry name" value="NAD(P)-binding Rossmann-fold domains"/>
    <property type="match status" value="1"/>
</dbReference>
<dbReference type="InterPro" id="IPR036291">
    <property type="entry name" value="NAD(P)-bd_dom_sf"/>
</dbReference>
<dbReference type="InterPro" id="IPR000014">
    <property type="entry name" value="PAS"/>
</dbReference>
<gene>
    <name evidence="6" type="ORF">FDQ92_07520</name>
</gene>
<keyword evidence="3" id="KW-0597">Phosphoprotein</keyword>
<protein>
    <recommendedName>
        <fullName evidence="2">histidine kinase</fullName>
        <ecNumber evidence="2">2.7.13.3</ecNumber>
    </recommendedName>
</protein>
<dbReference type="PROSITE" id="PS50112">
    <property type="entry name" value="PAS"/>
    <property type="match status" value="1"/>
</dbReference>
<evidence type="ECO:0000256" key="1">
    <source>
        <dbReference type="ARBA" id="ARBA00000085"/>
    </source>
</evidence>
<dbReference type="Proteomes" id="UP000298602">
    <property type="component" value="Chromosome"/>
</dbReference>
<evidence type="ECO:0000313" key="7">
    <source>
        <dbReference type="Proteomes" id="UP000298602"/>
    </source>
</evidence>
<feature type="domain" description="Histidine kinase" evidence="4">
    <location>
        <begin position="289"/>
        <end position="506"/>
    </location>
</feature>
<evidence type="ECO:0000259" key="5">
    <source>
        <dbReference type="PROSITE" id="PS50112"/>
    </source>
</evidence>
<dbReference type="GO" id="GO:0000155">
    <property type="term" value="F:phosphorelay sensor kinase activity"/>
    <property type="evidence" value="ECO:0007669"/>
    <property type="project" value="InterPro"/>
</dbReference>
<dbReference type="SUPFAM" id="SSF55874">
    <property type="entry name" value="ATPase domain of HSP90 chaperone/DNA topoisomerase II/histidine kinase"/>
    <property type="match status" value="1"/>
</dbReference>
<dbReference type="InterPro" id="IPR004358">
    <property type="entry name" value="Sig_transdc_His_kin-like_C"/>
</dbReference>
<dbReference type="PROSITE" id="PS50109">
    <property type="entry name" value="HIS_KIN"/>
    <property type="match status" value="1"/>
</dbReference>
<dbReference type="EC" id="2.7.13.3" evidence="2"/>
<dbReference type="Pfam" id="PF02518">
    <property type="entry name" value="HATPase_c"/>
    <property type="match status" value="1"/>
</dbReference>
<dbReference type="SMART" id="SM00387">
    <property type="entry name" value="HATPase_c"/>
    <property type="match status" value="1"/>
</dbReference>
<dbReference type="Gene3D" id="3.30.565.10">
    <property type="entry name" value="Histidine kinase-like ATPase, C-terminal domain"/>
    <property type="match status" value="1"/>
</dbReference>
<dbReference type="InterPro" id="IPR035965">
    <property type="entry name" value="PAS-like_dom_sf"/>
</dbReference>
<name>A0A4P8L2Z8_9BACT</name>
<evidence type="ECO:0000256" key="3">
    <source>
        <dbReference type="ARBA" id="ARBA00022553"/>
    </source>
</evidence>
<dbReference type="NCBIfam" id="TIGR00229">
    <property type="entry name" value="sensory_box"/>
    <property type="match status" value="1"/>
</dbReference>
<dbReference type="InterPro" id="IPR036890">
    <property type="entry name" value="HATPase_C_sf"/>
</dbReference>
<organism evidence="6 7">
    <name type="scientific">Desulfoglaeba alkanexedens ALDC</name>
    <dbReference type="NCBI Taxonomy" id="980445"/>
    <lineage>
        <taxon>Bacteria</taxon>
        <taxon>Pseudomonadati</taxon>
        <taxon>Thermodesulfobacteriota</taxon>
        <taxon>Syntrophobacteria</taxon>
        <taxon>Syntrophobacterales</taxon>
        <taxon>Syntrophobacteraceae</taxon>
        <taxon>Desulfoglaeba</taxon>
    </lineage>
</organism>
<dbReference type="SUPFAM" id="SSF55785">
    <property type="entry name" value="PYP-like sensor domain (PAS domain)"/>
    <property type="match status" value="1"/>
</dbReference>
<evidence type="ECO:0000256" key="2">
    <source>
        <dbReference type="ARBA" id="ARBA00012438"/>
    </source>
</evidence>
<dbReference type="RefSeq" id="WP_137424002.1">
    <property type="nucleotide sequence ID" value="NZ_CP040098.1"/>
</dbReference>
<dbReference type="PANTHER" id="PTHR43065">
    <property type="entry name" value="SENSOR HISTIDINE KINASE"/>
    <property type="match status" value="1"/>
</dbReference>
<evidence type="ECO:0000313" key="6">
    <source>
        <dbReference type="EMBL" id="QCQ22033.1"/>
    </source>
</evidence>
<dbReference type="Gene3D" id="1.10.287.130">
    <property type="match status" value="1"/>
</dbReference>
<dbReference type="PANTHER" id="PTHR43065:SF42">
    <property type="entry name" value="TWO-COMPONENT SENSOR PPRA"/>
    <property type="match status" value="1"/>
</dbReference>
<dbReference type="InterPro" id="IPR013656">
    <property type="entry name" value="PAS_4"/>
</dbReference>
<dbReference type="SMART" id="SM00388">
    <property type="entry name" value="HisKA"/>
    <property type="match status" value="1"/>
</dbReference>
<dbReference type="InterPro" id="IPR003594">
    <property type="entry name" value="HATPase_dom"/>
</dbReference>
<reference evidence="6 7" key="2">
    <citation type="submission" date="2019-05" db="EMBL/GenBank/DDBJ databases">
        <authorList>
            <person name="Suflita J.M."/>
            <person name="Marks C.R."/>
        </authorList>
    </citation>
    <scope>NUCLEOTIDE SEQUENCE [LARGE SCALE GENOMIC DNA]</scope>
    <source>
        <strain evidence="6 7">ALDC</strain>
    </source>
</reference>
<sequence>MQDPVAADKEKGPMRIAVIGGGRRCRAFLEMLDARRFPALKAEIVAVADPDDEAVGIRLAREKGIFTTRDYRDFFKIPDLDLVIELTGKEELLEDFIRHNSAHVRILEAAISRLFGDIIRFQEEYLFRERQLELIENIADSIFSSIRDRVLILQPDRKILDANEALLKWVGMGKEEIIGKFCYQVTHRSMRPCEESGCHCPLSESLQNGGTGHAIHEHYDRFNKLRYCEITTVPLKNRKGDVDLVLEIIWDITDELEQKLEQKTLALKRDLARLIHEDKMIALGKLVASAVHEINNPLSGIHALARLMRRQLEDGLSPQDLETFHYYLGLIDTESARCSSIVSNLLSFSRQQKLEWVFFDLNEVVEKVVLLSKHKMELQHIQLHLELEENLPQMKGDPSQIQQCLINLIFNAMEAMPDGGRLTIRTFNDAQRNQLRLEVEDTGVGIPEDKISQIFEPFFSTKSQDKGVGLGLSVVYGIIKEHRGSIYVKSDVGKGTNFILRFPLEFGES</sequence>
<dbReference type="Pfam" id="PF08448">
    <property type="entry name" value="PAS_4"/>
    <property type="match status" value="1"/>
</dbReference>
<dbReference type="InterPro" id="IPR036097">
    <property type="entry name" value="HisK_dim/P_sf"/>
</dbReference>
<accession>A0A4P8L2Z8</accession>
<dbReference type="SUPFAM" id="SSF47384">
    <property type="entry name" value="Homodimeric domain of signal transducing histidine kinase"/>
    <property type="match status" value="1"/>
</dbReference>
<dbReference type="AlphaFoldDB" id="A0A4P8L2Z8"/>
<dbReference type="InterPro" id="IPR003661">
    <property type="entry name" value="HisK_dim/P_dom"/>
</dbReference>
<feature type="domain" description="PAS" evidence="5">
    <location>
        <begin position="135"/>
        <end position="209"/>
    </location>
</feature>